<evidence type="ECO:0000313" key="1">
    <source>
        <dbReference type="EMBL" id="MCP2167253.1"/>
    </source>
</evidence>
<organism evidence="1 2">
    <name type="scientific">Goodfellowiella coeruleoviolacea</name>
    <dbReference type="NCBI Taxonomy" id="334858"/>
    <lineage>
        <taxon>Bacteria</taxon>
        <taxon>Bacillati</taxon>
        <taxon>Actinomycetota</taxon>
        <taxon>Actinomycetes</taxon>
        <taxon>Pseudonocardiales</taxon>
        <taxon>Pseudonocardiaceae</taxon>
        <taxon>Goodfellowiella</taxon>
    </lineage>
</organism>
<protein>
    <submittedName>
        <fullName evidence="1">Uncharacterized protein</fullName>
    </submittedName>
</protein>
<dbReference type="RefSeq" id="WP_253773934.1">
    <property type="nucleotide sequence ID" value="NZ_JAMTCK010000009.1"/>
</dbReference>
<reference evidence="1" key="1">
    <citation type="submission" date="2022-06" db="EMBL/GenBank/DDBJ databases">
        <title>Genomic Encyclopedia of Archaeal and Bacterial Type Strains, Phase II (KMG-II): from individual species to whole genera.</title>
        <authorList>
            <person name="Goeker M."/>
        </authorList>
    </citation>
    <scope>NUCLEOTIDE SEQUENCE</scope>
    <source>
        <strain evidence="1">DSM 43935</strain>
    </source>
</reference>
<dbReference type="Proteomes" id="UP001206128">
    <property type="component" value="Unassembled WGS sequence"/>
</dbReference>
<keyword evidence="2" id="KW-1185">Reference proteome</keyword>
<dbReference type="EMBL" id="JAMTCK010000009">
    <property type="protein sequence ID" value="MCP2167253.1"/>
    <property type="molecule type" value="Genomic_DNA"/>
</dbReference>
<name>A0AAE3GGI4_9PSEU</name>
<dbReference type="AlphaFoldDB" id="A0AAE3GGI4"/>
<gene>
    <name evidence="1" type="ORF">LX83_004126</name>
</gene>
<proteinExistence type="predicted"/>
<evidence type="ECO:0000313" key="2">
    <source>
        <dbReference type="Proteomes" id="UP001206128"/>
    </source>
</evidence>
<sequence>MYGHAELVRELKSLRKGRGVLASGIEERVGPTLRAACGISDGDEPSAVRRTLITRLTELAEQLPDGLGRAALVAFAIEPEARRPRYQDRVLWAAVETDRDERTVRRRVDEAIRYLAELMTDPLTGRTAERSGDWYTTELRVAAVLDQEQPDVLEQHRIIAGRNGLHELELTASVPAARRDVDVRALYGGTLIDRGDRLGFALALPEPVGRGESHDFAVRFRLATAHAMPPYLVFIPTGPCELFELRVRFGGEQRPLGVWRLDNVQQRDVSDPLCHCQQYLVDRAGEVHLRFTRLTPGLVYGVRWEQVRGTG</sequence>
<comment type="caution">
    <text evidence="1">The sequence shown here is derived from an EMBL/GenBank/DDBJ whole genome shotgun (WGS) entry which is preliminary data.</text>
</comment>
<accession>A0AAE3GGI4</accession>